<dbReference type="AlphaFoldDB" id="A0A1M6H1X7"/>
<organism evidence="1 2">
    <name type="scientific">Clostridium cavendishii DSM 21758</name>
    <dbReference type="NCBI Taxonomy" id="1121302"/>
    <lineage>
        <taxon>Bacteria</taxon>
        <taxon>Bacillati</taxon>
        <taxon>Bacillota</taxon>
        <taxon>Clostridia</taxon>
        <taxon>Eubacteriales</taxon>
        <taxon>Clostridiaceae</taxon>
        <taxon>Clostridium</taxon>
    </lineage>
</organism>
<dbReference type="Proteomes" id="UP000184310">
    <property type="component" value="Unassembled WGS sequence"/>
</dbReference>
<evidence type="ECO:0000313" key="1">
    <source>
        <dbReference type="EMBL" id="SHJ16189.1"/>
    </source>
</evidence>
<dbReference type="OrthoDB" id="1933944at2"/>
<sequence>MLEKVELESRGYNDISNSIEEWYFKDKDKILNVIAPPYGSIRALWSLATELCESNKKVLYINSDGEACNKLIKLMKSRYGTKKYSMMRDEVFVITENFELVDCEKVCRVKEEYDLVIYDDISNYSYMSKIEIRNYLYYIYKRTKKLLIYSIEPLFDNIKVIEAPDFETSNPFVEPRFLTTRIDLNNDIPYLLYDYLNFFKRNNRKVVIYTPDVIKNRMVFDYFEKKLKVSNNIKVISIENEAELHAIKKLEQIKDKPVMIITCLDSDNFVSIKNMDAILYFADNKKFNYKTIVYICGIVTKGGAKPGEVLLVSNEVSEQMETSKDIARNFNKIAWDFGLLK</sequence>
<reference evidence="1 2" key="1">
    <citation type="submission" date="2016-11" db="EMBL/GenBank/DDBJ databases">
        <authorList>
            <person name="Jaros S."/>
            <person name="Januszkiewicz K."/>
            <person name="Wedrychowicz H."/>
        </authorList>
    </citation>
    <scope>NUCLEOTIDE SEQUENCE [LARGE SCALE GENOMIC DNA]</scope>
    <source>
        <strain evidence="1 2">DSM 21758</strain>
    </source>
</reference>
<evidence type="ECO:0008006" key="3">
    <source>
        <dbReference type="Google" id="ProtNLM"/>
    </source>
</evidence>
<evidence type="ECO:0000313" key="2">
    <source>
        <dbReference type="Proteomes" id="UP000184310"/>
    </source>
</evidence>
<name>A0A1M6H1X7_9CLOT</name>
<proteinExistence type="predicted"/>
<dbReference type="RefSeq" id="WP_072986015.1">
    <property type="nucleotide sequence ID" value="NZ_FQZB01000006.1"/>
</dbReference>
<keyword evidence="2" id="KW-1185">Reference proteome</keyword>
<dbReference type="EMBL" id="FQZB01000006">
    <property type="protein sequence ID" value="SHJ16189.1"/>
    <property type="molecule type" value="Genomic_DNA"/>
</dbReference>
<accession>A0A1M6H1X7</accession>
<gene>
    <name evidence="1" type="ORF">SAMN02745163_01458</name>
</gene>
<dbReference type="STRING" id="1121302.SAMN02745163_01458"/>
<protein>
    <recommendedName>
        <fullName evidence="3">Comf operon protein A, DNA transporter ATPase</fullName>
    </recommendedName>
</protein>